<evidence type="ECO:0000313" key="6">
    <source>
        <dbReference type="RefSeq" id="XP_020104425.1"/>
    </source>
</evidence>
<dbReference type="RefSeq" id="XP_020104427.1">
    <property type="nucleotide sequence ID" value="XM_020248838.1"/>
</dbReference>
<dbReference type="AlphaFoldDB" id="A0A6P5G9F5"/>
<feature type="compositionally biased region" description="Basic and acidic residues" evidence="4">
    <location>
        <begin position="724"/>
        <end position="771"/>
    </location>
</feature>
<gene>
    <name evidence="6 7" type="primary">LOC109721302</name>
</gene>
<feature type="region of interest" description="Disordered" evidence="4">
    <location>
        <begin position="1"/>
        <end position="48"/>
    </location>
</feature>
<dbReference type="PANTHER" id="PTHR32054">
    <property type="entry name" value="HEAVY CHAIN, PUTATIVE, EXPRESSED-RELATED-RELATED"/>
    <property type="match status" value="1"/>
</dbReference>
<evidence type="ECO:0000256" key="2">
    <source>
        <dbReference type="ARBA" id="ARBA00023054"/>
    </source>
</evidence>
<evidence type="ECO:0000256" key="3">
    <source>
        <dbReference type="SAM" id="Coils"/>
    </source>
</evidence>
<dbReference type="InterPro" id="IPR008545">
    <property type="entry name" value="Web"/>
</dbReference>
<feature type="region of interest" description="Disordered" evidence="4">
    <location>
        <begin position="62"/>
        <end position="108"/>
    </location>
</feature>
<keyword evidence="5" id="KW-1185">Reference proteome</keyword>
<feature type="region of interest" description="Disordered" evidence="4">
    <location>
        <begin position="483"/>
        <end position="505"/>
    </location>
</feature>
<dbReference type="GO" id="GO:0009903">
    <property type="term" value="P:chloroplast avoidance movement"/>
    <property type="evidence" value="ECO:0007669"/>
    <property type="project" value="TreeGrafter"/>
</dbReference>
<feature type="region of interest" description="Disordered" evidence="4">
    <location>
        <begin position="724"/>
        <end position="857"/>
    </location>
</feature>
<proteinExistence type="inferred from homology"/>
<evidence type="ECO:0000313" key="5">
    <source>
        <dbReference type="Proteomes" id="UP000515123"/>
    </source>
</evidence>
<dbReference type="PANTHER" id="PTHR32054:SF31">
    <property type="entry name" value="PROTEIN WEAK CHLOROPLAST MOVEMENT UNDER BLUE LIGHT 1"/>
    <property type="match status" value="1"/>
</dbReference>
<dbReference type="Pfam" id="PF05701">
    <property type="entry name" value="WEMBL"/>
    <property type="match status" value="1"/>
</dbReference>
<sequence>MESDKGAEENRLAETSLNSSLSSPECLPTSDKPPMPIVTNEDTEINYPQGTNLDVEAQIQEDVADSFTKDHNKLNIPENSNESKNYTDDTLSSSSEILNAPAPRSSDNLMENMESEPLVKLQGGSSDIISDALISNGHTASSEIEKPIEGSNGVVISNEPTSLLELKTKDVIHDVLDQQKKVGDVQNTAPESANDSNNVKHVPSYRGLIDTTAPFESVKAAVTKFGGITDWKAHKALTLERSKHIRLELEKVCEEMPDYKKQSEAAEEAKAQVLNELETTKRQIEELKLNLERAQTEEAQAKQDSELAQLRAKEIEQGIADEASVAAKTQLEVAKARHEAAVSELKSLKGELKELEEKFVSLINERDNAIKKAEEAVSASKEMERTVEDLMLELIASKESLELAHAAHLEAEEHRIGAALAREQDCLNWEKELKQAEDELQQLNEQLLSVKDVKLKLNAATSLLVKLKAELAAYMEAKLNQEAQSTEENGADEANSNRRSVQEALASTRKELEEVKGNIEKAKDEVNILRVAAASLKSELEREKAALTTLQQREGMASIAVSSLEAELNRTKEELEIVQMKEKEAREQMVELPKLLQQAAQEADEAKSVAQKAQEELRKAKEEAEQAKAGANTAEIRLRAALKEIEAAKASEKLAIEAVKALQESEQALSNEEDSPNGITLPLEEYFALSRRAHEAEELAHKRVTAAIAQVEMAKNNELNSLERLKETSEEMDEKREGLKAAMERAERAQEGKLGVEQELRKWRAENEQRRRAGNAAKAAVNPSRSPPRSSEHNNELKGLNKEEVVSLVHPVPHSKLYSSGNNPEKNFMPDSRPRRKKSLLPRIVTFLSRKKAENQK</sequence>
<dbReference type="GO" id="GO:0005829">
    <property type="term" value="C:cytosol"/>
    <property type="evidence" value="ECO:0007669"/>
    <property type="project" value="TreeGrafter"/>
</dbReference>
<evidence type="ECO:0000256" key="4">
    <source>
        <dbReference type="SAM" id="MobiDB-lite"/>
    </source>
</evidence>
<evidence type="ECO:0000313" key="7">
    <source>
        <dbReference type="RefSeq" id="XP_020104427.1"/>
    </source>
</evidence>
<reference evidence="6 7" key="2">
    <citation type="submission" date="2025-04" db="UniProtKB">
        <authorList>
            <consortium name="RefSeq"/>
        </authorList>
    </citation>
    <scope>IDENTIFICATION</scope>
    <source>
        <tissue evidence="6 7">Leaf</tissue>
    </source>
</reference>
<dbReference type="GeneID" id="109721302"/>
<accession>A0A6P5G9F5</accession>
<feature type="compositionally biased region" description="Polar residues" evidence="4">
    <location>
        <begin position="77"/>
        <end position="97"/>
    </location>
</feature>
<keyword evidence="2 3" id="KW-0175">Coiled coil</keyword>
<dbReference type="RefSeq" id="XP_020104425.1">
    <property type="nucleotide sequence ID" value="XM_020248836.1"/>
</dbReference>
<dbReference type="Gramene" id="Aco004008.1.mrna1">
    <property type="protein sequence ID" value="Aco004008.1.mrna1"/>
    <property type="gene ID" value="Aco004008.1.path1"/>
</dbReference>
<feature type="coiled-coil region" evidence="3">
    <location>
        <begin position="249"/>
        <end position="393"/>
    </location>
</feature>
<feature type="compositionally biased region" description="Basic and acidic residues" evidence="4">
    <location>
        <begin position="1"/>
        <end position="12"/>
    </location>
</feature>
<feature type="compositionally biased region" description="Polar residues" evidence="4">
    <location>
        <begin position="13"/>
        <end position="23"/>
    </location>
</feature>
<feature type="compositionally biased region" description="Basic and acidic residues" evidence="4">
    <location>
        <begin position="790"/>
        <end position="805"/>
    </location>
</feature>
<protein>
    <submittedName>
        <fullName evidence="6 7">Protein WEAK CHLOROPLAST MOVEMENT UNDER BLUE LIGHT 1-like</fullName>
    </submittedName>
</protein>
<dbReference type="OrthoDB" id="1931671at2759"/>
<organism evidence="7">
    <name type="scientific">Ananas comosus</name>
    <name type="common">Pineapple</name>
    <name type="synonym">Ananas ananas</name>
    <dbReference type="NCBI Taxonomy" id="4615"/>
    <lineage>
        <taxon>Eukaryota</taxon>
        <taxon>Viridiplantae</taxon>
        <taxon>Streptophyta</taxon>
        <taxon>Embryophyta</taxon>
        <taxon>Tracheophyta</taxon>
        <taxon>Spermatophyta</taxon>
        <taxon>Magnoliopsida</taxon>
        <taxon>Liliopsida</taxon>
        <taxon>Poales</taxon>
        <taxon>Bromeliaceae</taxon>
        <taxon>Bromelioideae</taxon>
        <taxon>Ananas</taxon>
    </lineage>
</organism>
<reference evidence="5" key="1">
    <citation type="journal article" date="2015" name="Nat. Genet.">
        <title>The pineapple genome and the evolution of CAM photosynthesis.</title>
        <authorList>
            <person name="Ming R."/>
            <person name="VanBuren R."/>
            <person name="Wai C.M."/>
            <person name="Tang H."/>
            <person name="Schatz M.C."/>
            <person name="Bowers J.E."/>
            <person name="Lyons E."/>
            <person name="Wang M.L."/>
            <person name="Chen J."/>
            <person name="Biggers E."/>
            <person name="Zhang J."/>
            <person name="Huang L."/>
            <person name="Zhang L."/>
            <person name="Miao W."/>
            <person name="Zhang J."/>
            <person name="Ye Z."/>
            <person name="Miao C."/>
            <person name="Lin Z."/>
            <person name="Wang H."/>
            <person name="Zhou H."/>
            <person name="Yim W.C."/>
            <person name="Priest H.D."/>
            <person name="Zheng C."/>
            <person name="Woodhouse M."/>
            <person name="Edger P.P."/>
            <person name="Guyot R."/>
            <person name="Guo H.B."/>
            <person name="Guo H."/>
            <person name="Zheng G."/>
            <person name="Singh R."/>
            <person name="Sharma A."/>
            <person name="Min X."/>
            <person name="Zheng Y."/>
            <person name="Lee H."/>
            <person name="Gurtowski J."/>
            <person name="Sedlazeck F.J."/>
            <person name="Harkess A."/>
            <person name="McKain M.R."/>
            <person name="Liao Z."/>
            <person name="Fang J."/>
            <person name="Liu J."/>
            <person name="Zhang X."/>
            <person name="Zhang Q."/>
            <person name="Hu W."/>
            <person name="Qin Y."/>
            <person name="Wang K."/>
            <person name="Chen L.Y."/>
            <person name="Shirley N."/>
            <person name="Lin Y.R."/>
            <person name="Liu L.Y."/>
            <person name="Hernandez A.G."/>
            <person name="Wright C.L."/>
            <person name="Bulone V."/>
            <person name="Tuskan G.A."/>
            <person name="Heath K."/>
            <person name="Zee F."/>
            <person name="Moore P.H."/>
            <person name="Sunkar R."/>
            <person name="Leebens-Mack J.H."/>
            <person name="Mockler T."/>
            <person name="Bennetzen J.L."/>
            <person name="Freeling M."/>
            <person name="Sankoff D."/>
            <person name="Paterson A.H."/>
            <person name="Zhu X."/>
            <person name="Yang X."/>
            <person name="Smith J.A."/>
            <person name="Cushman J.C."/>
            <person name="Paull R.E."/>
            <person name="Yu Q."/>
        </authorList>
    </citation>
    <scope>NUCLEOTIDE SEQUENCE [LARGE SCALE GENOMIC DNA]</scope>
    <source>
        <strain evidence="5">cv. F153</strain>
    </source>
</reference>
<dbReference type="GO" id="GO:0009904">
    <property type="term" value="P:chloroplast accumulation movement"/>
    <property type="evidence" value="ECO:0007669"/>
    <property type="project" value="TreeGrafter"/>
</dbReference>
<dbReference type="Proteomes" id="UP000515123">
    <property type="component" value="Linkage group 15"/>
</dbReference>
<name>A0A6P5G9F5_ANACO</name>
<evidence type="ECO:0000256" key="1">
    <source>
        <dbReference type="ARBA" id="ARBA00005485"/>
    </source>
</evidence>
<comment type="similarity">
    <text evidence="1">Belongs to the WEB family.</text>
</comment>